<dbReference type="InterPro" id="IPR044298">
    <property type="entry name" value="MIG/MutY"/>
</dbReference>
<dbReference type="CDD" id="cd00056">
    <property type="entry name" value="ENDO3c"/>
    <property type="match status" value="1"/>
</dbReference>
<evidence type="ECO:0000313" key="12">
    <source>
        <dbReference type="EMBL" id="RFU94752.1"/>
    </source>
</evidence>
<evidence type="ECO:0000256" key="3">
    <source>
        <dbReference type="ARBA" id="ARBA00008343"/>
    </source>
</evidence>
<dbReference type="GO" id="GO:0051536">
    <property type="term" value="F:iron-sulfur cluster binding"/>
    <property type="evidence" value="ECO:0007669"/>
    <property type="project" value="UniProtKB-KW"/>
</dbReference>
<dbReference type="InterPro" id="IPR003265">
    <property type="entry name" value="HhH-GPD_domain"/>
</dbReference>
<evidence type="ECO:0000313" key="13">
    <source>
        <dbReference type="Proteomes" id="UP000264002"/>
    </source>
</evidence>
<dbReference type="GO" id="GO:0035485">
    <property type="term" value="F:adenine/guanine mispair binding"/>
    <property type="evidence" value="ECO:0007669"/>
    <property type="project" value="TreeGrafter"/>
</dbReference>
<evidence type="ECO:0000256" key="6">
    <source>
        <dbReference type="ARBA" id="ARBA00022801"/>
    </source>
</evidence>
<keyword evidence="10" id="KW-0326">Glycosidase</keyword>
<dbReference type="InterPro" id="IPR023170">
    <property type="entry name" value="HhH_base_excis_C"/>
</dbReference>
<dbReference type="SUPFAM" id="SSF48150">
    <property type="entry name" value="DNA-glycosylase"/>
    <property type="match status" value="1"/>
</dbReference>
<evidence type="ECO:0000256" key="7">
    <source>
        <dbReference type="ARBA" id="ARBA00023004"/>
    </source>
</evidence>
<keyword evidence="13" id="KW-1185">Reference proteome</keyword>
<dbReference type="Proteomes" id="UP000264002">
    <property type="component" value="Unassembled WGS sequence"/>
</dbReference>
<evidence type="ECO:0000256" key="5">
    <source>
        <dbReference type="ARBA" id="ARBA00022763"/>
    </source>
</evidence>
<accession>A0A372MG67</accession>
<dbReference type="GO" id="GO:0006284">
    <property type="term" value="P:base-excision repair"/>
    <property type="evidence" value="ECO:0007669"/>
    <property type="project" value="InterPro"/>
</dbReference>
<evidence type="ECO:0000256" key="4">
    <source>
        <dbReference type="ARBA" id="ARBA00022723"/>
    </source>
</evidence>
<protein>
    <submittedName>
        <fullName evidence="12">DNA repair protein</fullName>
    </submittedName>
</protein>
<dbReference type="Gene3D" id="1.10.340.30">
    <property type="entry name" value="Hypothetical protein, domain 2"/>
    <property type="match status" value="1"/>
</dbReference>
<dbReference type="GO" id="GO:0034039">
    <property type="term" value="F:8-oxo-7,8-dihydroguanine DNA N-glycosylase activity"/>
    <property type="evidence" value="ECO:0007669"/>
    <property type="project" value="TreeGrafter"/>
</dbReference>
<evidence type="ECO:0000256" key="2">
    <source>
        <dbReference type="ARBA" id="ARBA00002933"/>
    </source>
</evidence>
<dbReference type="Pfam" id="PF00730">
    <property type="entry name" value="HhH-GPD"/>
    <property type="match status" value="1"/>
</dbReference>
<evidence type="ECO:0000256" key="1">
    <source>
        <dbReference type="ARBA" id="ARBA00001966"/>
    </source>
</evidence>
<dbReference type="GO" id="GO:0046872">
    <property type="term" value="F:metal ion binding"/>
    <property type="evidence" value="ECO:0007669"/>
    <property type="project" value="UniProtKB-KW"/>
</dbReference>
<keyword evidence="9" id="KW-0234">DNA repair</keyword>
<gene>
    <name evidence="12" type="ORF">DYP60_07815</name>
</gene>
<dbReference type="AlphaFoldDB" id="A0A372MG67"/>
<dbReference type="EMBL" id="QUWK01000007">
    <property type="protein sequence ID" value="RFU94752.1"/>
    <property type="molecule type" value="Genomic_DNA"/>
</dbReference>
<keyword evidence="7" id="KW-0408">Iron</keyword>
<comment type="caution">
    <text evidence="12">The sequence shown here is derived from an EMBL/GenBank/DDBJ whole genome shotgun (WGS) entry which is preliminary data.</text>
</comment>
<evidence type="ECO:0000256" key="8">
    <source>
        <dbReference type="ARBA" id="ARBA00023014"/>
    </source>
</evidence>
<sequence length="294" mass="34279">MKDFPNLSTEEAVHYLKPTFSQTSDGYEAFIRTILGFYEAHGRRFDWRETSDPYRIMLSEVMLQQTQTIRVIPKYVLFLSLWPTFKDLSQAPLDQLLFHWKGLGYNRRALNLRKSAMESERWGWTLPKEQDELRSLPGVGKATAAAIGAFSYHERTIYLETNIRRVLLHCFYPDQEGVKDKELESLLAHLVQRVEDPKQWYYALMDFGVLLKGLIPNSNVRSAHYSKQAKFENSNRQIRGQLIHLLADTGAKEQDQVTSLLSRFEEERVMYCLVQLVKEGFVEETEGTYRIAKV</sequence>
<dbReference type="GO" id="GO:0006298">
    <property type="term" value="P:mismatch repair"/>
    <property type="evidence" value="ECO:0007669"/>
    <property type="project" value="TreeGrafter"/>
</dbReference>
<evidence type="ECO:0000256" key="10">
    <source>
        <dbReference type="ARBA" id="ARBA00023295"/>
    </source>
</evidence>
<evidence type="ECO:0000256" key="9">
    <source>
        <dbReference type="ARBA" id="ARBA00023204"/>
    </source>
</evidence>
<comment type="cofactor">
    <cofactor evidence="1">
        <name>[4Fe-4S] cluster</name>
        <dbReference type="ChEBI" id="CHEBI:49883"/>
    </cofactor>
</comment>
<name>A0A372MG67_9SPIR</name>
<dbReference type="PANTHER" id="PTHR42944">
    <property type="entry name" value="ADENINE DNA GLYCOSYLASE"/>
    <property type="match status" value="1"/>
</dbReference>
<dbReference type="InterPro" id="IPR011257">
    <property type="entry name" value="DNA_glycosylase"/>
</dbReference>
<dbReference type="OrthoDB" id="9802365at2"/>
<dbReference type="PANTHER" id="PTHR42944:SF1">
    <property type="entry name" value="ADENINE DNA GLYCOSYLASE"/>
    <property type="match status" value="1"/>
</dbReference>
<dbReference type="GO" id="GO:0032357">
    <property type="term" value="F:oxidized purine DNA binding"/>
    <property type="evidence" value="ECO:0007669"/>
    <property type="project" value="TreeGrafter"/>
</dbReference>
<keyword evidence="5" id="KW-0227">DNA damage</keyword>
<comment type="similarity">
    <text evidence="3">Belongs to the Nth/MutY family.</text>
</comment>
<dbReference type="SMART" id="SM00478">
    <property type="entry name" value="ENDO3c"/>
    <property type="match status" value="1"/>
</dbReference>
<proteinExistence type="inferred from homology"/>
<comment type="function">
    <text evidence="2">Adenine glycosylase active on G-A mispairs. MutY also corrects error-prone DNA synthesis past GO lesions which are due to the oxidatively damaged form of guanine: 7,8-dihydro-8-oxoguanine (8-oxo-dGTP).</text>
</comment>
<organism evidence="12 13">
    <name type="scientific">Sphaerochaeta halotolerans</name>
    <dbReference type="NCBI Taxonomy" id="2293840"/>
    <lineage>
        <taxon>Bacteria</taxon>
        <taxon>Pseudomonadati</taxon>
        <taxon>Spirochaetota</taxon>
        <taxon>Spirochaetia</taxon>
        <taxon>Spirochaetales</taxon>
        <taxon>Sphaerochaetaceae</taxon>
        <taxon>Sphaerochaeta</taxon>
    </lineage>
</organism>
<reference evidence="12 13" key="2">
    <citation type="submission" date="2018-09" db="EMBL/GenBank/DDBJ databases">
        <title>Genome of Sphaerochaeta halotolerans strain 4-11.</title>
        <authorList>
            <person name="Nazina T.N."/>
            <person name="Sokolova D.S."/>
        </authorList>
    </citation>
    <scope>NUCLEOTIDE SEQUENCE [LARGE SCALE GENOMIC DNA]</scope>
    <source>
        <strain evidence="12 13">4-11</strain>
    </source>
</reference>
<keyword evidence="8" id="KW-0411">Iron-sulfur</keyword>
<evidence type="ECO:0000259" key="11">
    <source>
        <dbReference type="SMART" id="SM00478"/>
    </source>
</evidence>
<keyword evidence="6" id="KW-0378">Hydrolase</keyword>
<dbReference type="Gene3D" id="1.10.1670.10">
    <property type="entry name" value="Helix-hairpin-Helix base-excision DNA repair enzymes (C-terminal)"/>
    <property type="match status" value="1"/>
</dbReference>
<feature type="domain" description="HhH-GPD" evidence="11">
    <location>
        <begin position="62"/>
        <end position="210"/>
    </location>
</feature>
<dbReference type="RefSeq" id="WP_117330449.1">
    <property type="nucleotide sequence ID" value="NZ_QUWK01000007.1"/>
</dbReference>
<keyword evidence="4" id="KW-0479">Metal-binding</keyword>
<reference evidence="13" key="1">
    <citation type="submission" date="2018-08" db="EMBL/GenBank/DDBJ databases">
        <authorList>
            <person name="Grouzdev D.S."/>
            <person name="Krutkina M.S."/>
        </authorList>
    </citation>
    <scope>NUCLEOTIDE SEQUENCE [LARGE SCALE GENOMIC DNA]</scope>
    <source>
        <strain evidence="13">4-11</strain>
    </source>
</reference>
<dbReference type="GO" id="GO:0000701">
    <property type="term" value="F:purine-specific mismatch base pair DNA N-glycosylase activity"/>
    <property type="evidence" value="ECO:0007669"/>
    <property type="project" value="TreeGrafter"/>
</dbReference>